<dbReference type="GeneID" id="27138151"/>
<dbReference type="Proteomes" id="UP000737555">
    <property type="component" value="Unassembled WGS sequence"/>
</dbReference>
<reference evidence="2" key="2">
    <citation type="submission" date="2020-05" db="EMBL/GenBank/DDBJ databases">
        <title>The first insight into the ecology of ammonia-tolerant syntrophic propionate oxidizing bacteria.</title>
        <authorList>
            <person name="Singh A."/>
            <person name="Schnurer A."/>
            <person name="Westerholm M."/>
        </authorList>
    </citation>
    <scope>NUCLEOTIDE SEQUENCE</scope>
    <source>
        <strain evidence="2">MAG54</strain>
    </source>
</reference>
<name>A0A0X3BNV3_9EURY</name>
<dbReference type="OrthoDB" id="52980at2157"/>
<reference evidence="1 3" key="1">
    <citation type="submission" date="2016-01" db="EMBL/GenBank/DDBJ databases">
        <authorList>
            <person name="Manzoor S."/>
        </authorList>
    </citation>
    <scope>NUCLEOTIDE SEQUENCE [LARGE SCALE GENOMIC DNA]</scope>
    <source>
        <strain evidence="1">Methanoculleus sp MAB1</strain>
    </source>
</reference>
<gene>
    <name evidence="2" type="ORF">HQQ74_04120</name>
    <name evidence="1" type="ORF">MMAB1_2515</name>
</gene>
<proteinExistence type="predicted"/>
<dbReference type="RefSeq" id="WP_062264887.1">
    <property type="nucleotide sequence ID" value="NZ_JAHAVR010000009.1"/>
</dbReference>
<organism evidence="1 3">
    <name type="scientific">Methanoculleus bourgensis</name>
    <dbReference type="NCBI Taxonomy" id="83986"/>
    <lineage>
        <taxon>Archaea</taxon>
        <taxon>Methanobacteriati</taxon>
        <taxon>Methanobacteriota</taxon>
        <taxon>Stenosarchaea group</taxon>
        <taxon>Methanomicrobia</taxon>
        <taxon>Methanomicrobiales</taxon>
        <taxon>Methanomicrobiaceae</taxon>
        <taxon>Methanoculleus</taxon>
    </lineage>
</organism>
<dbReference type="AlphaFoldDB" id="A0A0X3BNV3"/>
<dbReference type="EMBL" id="JABMJE010000038">
    <property type="protein sequence ID" value="NQS77891.1"/>
    <property type="molecule type" value="Genomic_DNA"/>
</dbReference>
<evidence type="ECO:0000313" key="3">
    <source>
        <dbReference type="Proteomes" id="UP000069850"/>
    </source>
</evidence>
<accession>A0A0X3BNV3</accession>
<dbReference type="EMBL" id="LT158599">
    <property type="protein sequence ID" value="CVK33728.1"/>
    <property type="molecule type" value="Genomic_DNA"/>
</dbReference>
<dbReference type="KEGG" id="mema:MMAB1_2515"/>
<evidence type="ECO:0000313" key="2">
    <source>
        <dbReference type="EMBL" id="NQS77891.1"/>
    </source>
</evidence>
<dbReference type="Proteomes" id="UP000069850">
    <property type="component" value="Chromosome 1"/>
</dbReference>
<sequence length="89" mass="10110">MQSDTREPASSRSIYVTEDVRSYVLGRKRDFRVSTACSGPILLPTSVKPPKMTDLQVPVGDYTIYISKYQARYIDSIHKGMIPIFFDGF</sequence>
<protein>
    <submittedName>
        <fullName evidence="1">Uncharacterized protein</fullName>
    </submittedName>
</protein>
<evidence type="ECO:0000313" key="1">
    <source>
        <dbReference type="EMBL" id="CVK33728.1"/>
    </source>
</evidence>